<dbReference type="EMBL" id="BARW01004877">
    <property type="protein sequence ID" value="GAI67486.1"/>
    <property type="molecule type" value="Genomic_DNA"/>
</dbReference>
<organism evidence="1">
    <name type="scientific">marine sediment metagenome</name>
    <dbReference type="NCBI Taxonomy" id="412755"/>
    <lineage>
        <taxon>unclassified sequences</taxon>
        <taxon>metagenomes</taxon>
        <taxon>ecological metagenomes</taxon>
    </lineage>
</organism>
<gene>
    <name evidence="1" type="ORF">S12H4_11063</name>
</gene>
<name>X1RKM9_9ZZZZ</name>
<reference evidence="1" key="1">
    <citation type="journal article" date="2014" name="Front. Microbiol.">
        <title>High frequency of phylogenetically diverse reductive dehalogenase-homologous genes in deep subseafloor sedimentary metagenomes.</title>
        <authorList>
            <person name="Kawai M."/>
            <person name="Futagami T."/>
            <person name="Toyoda A."/>
            <person name="Takaki Y."/>
            <person name="Nishi S."/>
            <person name="Hori S."/>
            <person name="Arai W."/>
            <person name="Tsubouchi T."/>
            <person name="Morono Y."/>
            <person name="Uchiyama I."/>
            <person name="Ito T."/>
            <person name="Fujiyama A."/>
            <person name="Inagaki F."/>
            <person name="Takami H."/>
        </authorList>
    </citation>
    <scope>NUCLEOTIDE SEQUENCE</scope>
    <source>
        <strain evidence="1">Expedition CK06-06</strain>
    </source>
</reference>
<evidence type="ECO:0008006" key="2">
    <source>
        <dbReference type="Google" id="ProtNLM"/>
    </source>
</evidence>
<protein>
    <recommendedName>
        <fullName evidence="2">Adhesin domain-containing protein</fullName>
    </recommendedName>
</protein>
<feature type="non-terminal residue" evidence="1">
    <location>
        <position position="225"/>
    </location>
</feature>
<dbReference type="AlphaFoldDB" id="X1RKM9"/>
<sequence length="225" mass="25638">MKKKIVILISLVLIIGFSVVGTTIFIFSESSKKSSGYYEISSEGKDISDIEIDNQIKKGNINFMALSKNSSNILEAEWTIDYKGFNDPKNFIVITYEEQDSTLKIFSTLNKPDDILDLDLTIFFNPNYNNYSFKSDSGKCNIIFYTHKINYSAFEIRTSSGNVDVQLNKSSIYNDFKVSTTSGDINLILDHSIFSKDFLCTSDSGDQWFDIWNIRFISYSDFNAS</sequence>
<comment type="caution">
    <text evidence="1">The sequence shown here is derived from an EMBL/GenBank/DDBJ whole genome shotgun (WGS) entry which is preliminary data.</text>
</comment>
<accession>X1RKM9</accession>
<proteinExistence type="predicted"/>
<evidence type="ECO:0000313" key="1">
    <source>
        <dbReference type="EMBL" id="GAI67486.1"/>
    </source>
</evidence>